<evidence type="ECO:0000256" key="1">
    <source>
        <dbReference type="SAM" id="MobiDB-lite"/>
    </source>
</evidence>
<reference evidence="2 4" key="1">
    <citation type="submission" date="2015-11" db="EMBL/GenBank/DDBJ databases">
        <title>Genomic analysis of 38 Legionella species identifies large and diverse effector repertoires.</title>
        <authorList>
            <person name="Burstein D."/>
            <person name="Amaro F."/>
            <person name="Zusman T."/>
            <person name="Lifshitz Z."/>
            <person name="Cohen O."/>
            <person name="Gilbert J.A."/>
            <person name="Pupko T."/>
            <person name="Shuman H.A."/>
            <person name="Segal G."/>
        </authorList>
    </citation>
    <scope>NUCLEOTIDE SEQUENCE [LARGE SCALE GENOMIC DNA]</scope>
    <source>
        <strain evidence="2 4">WO-44C</strain>
    </source>
</reference>
<dbReference type="EMBL" id="UASS01000011">
    <property type="protein sequence ID" value="SPX60759.1"/>
    <property type="molecule type" value="Genomic_DNA"/>
</dbReference>
<evidence type="ECO:0000313" key="3">
    <source>
        <dbReference type="EMBL" id="SPX60759.1"/>
    </source>
</evidence>
<keyword evidence="4" id="KW-1185">Reference proteome</keyword>
<organism evidence="2 4">
    <name type="scientific">Legionella feeleii</name>
    <dbReference type="NCBI Taxonomy" id="453"/>
    <lineage>
        <taxon>Bacteria</taxon>
        <taxon>Pseudomonadati</taxon>
        <taxon>Pseudomonadota</taxon>
        <taxon>Gammaproteobacteria</taxon>
        <taxon>Legionellales</taxon>
        <taxon>Legionellaceae</taxon>
        <taxon>Legionella</taxon>
    </lineage>
</organism>
<proteinExistence type="predicted"/>
<dbReference type="EMBL" id="LNYB01000009">
    <property type="protein sequence ID" value="KTD04131.1"/>
    <property type="molecule type" value="Genomic_DNA"/>
</dbReference>
<dbReference type="AlphaFoldDB" id="A0A0W0U815"/>
<dbReference type="Proteomes" id="UP000054698">
    <property type="component" value="Unassembled WGS sequence"/>
</dbReference>
<gene>
    <name evidence="2" type="ORF">Lfee_0219</name>
    <name evidence="3" type="ORF">NCTC12022_01492</name>
</gene>
<feature type="region of interest" description="Disordered" evidence="1">
    <location>
        <begin position="50"/>
        <end position="72"/>
    </location>
</feature>
<name>A0A0W0U815_9GAMM</name>
<evidence type="ECO:0000313" key="5">
    <source>
        <dbReference type="Proteomes" id="UP000251942"/>
    </source>
</evidence>
<dbReference type="Proteomes" id="UP000251942">
    <property type="component" value="Unassembled WGS sequence"/>
</dbReference>
<sequence length="72" mass="7959">MTKLVYTPEQLLNLRAYAPKEKPAGIPEEISISKYVNIATIFNGRTGTSCRPAEKSRFEDDSDLGNSPLVCI</sequence>
<reference evidence="3 5" key="2">
    <citation type="submission" date="2018-06" db="EMBL/GenBank/DDBJ databases">
        <authorList>
            <consortium name="Pathogen Informatics"/>
            <person name="Doyle S."/>
        </authorList>
    </citation>
    <scope>NUCLEOTIDE SEQUENCE [LARGE SCALE GENOMIC DNA]</scope>
    <source>
        <strain evidence="3 5">NCTC12022</strain>
    </source>
</reference>
<dbReference type="RefSeq" id="WP_058443440.1">
    <property type="nucleotide sequence ID" value="NZ_CAAAHT010000023.1"/>
</dbReference>
<evidence type="ECO:0000313" key="2">
    <source>
        <dbReference type="EMBL" id="KTD04131.1"/>
    </source>
</evidence>
<dbReference type="OrthoDB" id="9959365at2"/>
<accession>A0A0W0U815</accession>
<evidence type="ECO:0000313" key="4">
    <source>
        <dbReference type="Proteomes" id="UP000054698"/>
    </source>
</evidence>
<protein>
    <submittedName>
        <fullName evidence="2">Uncharacterized protein</fullName>
    </submittedName>
</protein>
<dbReference type="PATRIC" id="fig|453.4.peg.240"/>